<dbReference type="Gene3D" id="3.90.550.10">
    <property type="entry name" value="Spore Coat Polysaccharide Biosynthesis Protein SpsA, Chain A"/>
    <property type="match status" value="1"/>
</dbReference>
<keyword evidence="1" id="KW-0808">Transferase</keyword>
<dbReference type="InterPro" id="IPR050587">
    <property type="entry name" value="GNT1/Glycosyltrans_8"/>
</dbReference>
<proteinExistence type="predicted"/>
<dbReference type="CDD" id="cd02537">
    <property type="entry name" value="GT8_Glycogenin"/>
    <property type="match status" value="1"/>
</dbReference>
<dbReference type="PANTHER" id="PTHR11183">
    <property type="entry name" value="GLYCOGENIN SUBFAMILY MEMBER"/>
    <property type="match status" value="1"/>
</dbReference>
<dbReference type="Pfam" id="PF01501">
    <property type="entry name" value="Glyco_transf_8"/>
    <property type="match status" value="1"/>
</dbReference>
<dbReference type="OrthoDB" id="2014201at2759"/>
<accession>A0A8A1M7J4</accession>
<gene>
    <name evidence="1" type="ORF">I7I51_03423</name>
</gene>
<dbReference type="EMBL" id="CP069111">
    <property type="protein sequence ID" value="QSS61250.1"/>
    <property type="molecule type" value="Genomic_DNA"/>
</dbReference>
<dbReference type="InterPro" id="IPR002495">
    <property type="entry name" value="Glyco_trans_8"/>
</dbReference>
<dbReference type="GO" id="GO:0016757">
    <property type="term" value="F:glycosyltransferase activity"/>
    <property type="evidence" value="ECO:0007669"/>
    <property type="project" value="InterPro"/>
</dbReference>
<dbReference type="Proteomes" id="UP000663671">
    <property type="component" value="Chromosome 5"/>
</dbReference>
<dbReference type="FunFam" id="3.90.550.10:FF:000171">
    <property type="entry name" value="Glycosyl transferase family protein"/>
    <property type="match status" value="1"/>
</dbReference>
<dbReference type="VEuPathDB" id="FungiDB:I7I51_03423"/>
<dbReference type="AlphaFoldDB" id="A0A8A1M7J4"/>
<name>A0A8A1M7J4_AJECA</name>
<evidence type="ECO:0000313" key="2">
    <source>
        <dbReference type="Proteomes" id="UP000663671"/>
    </source>
</evidence>
<reference evidence="1" key="1">
    <citation type="submission" date="2021-01" db="EMBL/GenBank/DDBJ databases">
        <title>Chromosome-level genome assembly of a human fungal pathogen reveals clustering of transcriptionally co-regulated genes.</title>
        <authorList>
            <person name="Voorhies M."/>
            <person name="Cohen S."/>
            <person name="Shea T.P."/>
            <person name="Petrus S."/>
            <person name="Munoz J.F."/>
            <person name="Poplawski S."/>
            <person name="Goldman W.E."/>
            <person name="Michael T."/>
            <person name="Cuomo C.A."/>
            <person name="Sil A."/>
            <person name="Beyhan S."/>
        </authorList>
    </citation>
    <scope>NUCLEOTIDE SEQUENCE</scope>
    <source>
        <strain evidence="1">WU24</strain>
    </source>
</reference>
<protein>
    <submittedName>
        <fullName evidence="1">Glycosyl transferase</fullName>
    </submittedName>
</protein>
<sequence>MCTCSVHLSHGQRLTALYEYYYPLFLYPYGRCEGVLVLHLETSFFKLRSMLMAEATATSPAAEGAAHKNGADLSIHKNTTLPPSPAPLFPICAPSIDRFAAVWTTLITNCDYLPGLLTLDYSLKKVGSRYPLVALYTDSFPPEGHAALQARNIPAKHIPYLLPAAHKDYSNDTRFYDCWSKLAPFSLVEYDRVVQLDSDMLVFRNMDELMELELDSSALKGEGSRVFAASHACVCNPLKKPHYPKDWTPSNCALTTQHADPASAQTQGAPATAGLGVLNGGLQVVNPSTAIYEKILAVLQTPSATSNYAFADQSLLSDLFPGLWVPLPYVYNALKTLRWEGVHSEIWRDEEVKNVHYILSPKPWDEKGGEEGQGDETHRWWWKVNNERLEEEKKRGII</sequence>
<evidence type="ECO:0000313" key="1">
    <source>
        <dbReference type="EMBL" id="QSS61250.1"/>
    </source>
</evidence>
<dbReference type="InterPro" id="IPR029044">
    <property type="entry name" value="Nucleotide-diphossugar_trans"/>
</dbReference>
<dbReference type="SUPFAM" id="SSF53448">
    <property type="entry name" value="Nucleotide-diphospho-sugar transferases"/>
    <property type="match status" value="1"/>
</dbReference>
<organism evidence="1 2">
    <name type="scientific">Ajellomyces capsulatus</name>
    <name type="common">Darling's disease fungus</name>
    <name type="synonym">Histoplasma capsulatum</name>
    <dbReference type="NCBI Taxonomy" id="5037"/>
    <lineage>
        <taxon>Eukaryota</taxon>
        <taxon>Fungi</taxon>
        <taxon>Dikarya</taxon>
        <taxon>Ascomycota</taxon>
        <taxon>Pezizomycotina</taxon>
        <taxon>Eurotiomycetes</taxon>
        <taxon>Eurotiomycetidae</taxon>
        <taxon>Onygenales</taxon>
        <taxon>Ajellomycetaceae</taxon>
        <taxon>Histoplasma</taxon>
    </lineage>
</organism>